<evidence type="ECO:0000256" key="4">
    <source>
        <dbReference type="ARBA" id="ARBA00024746"/>
    </source>
</evidence>
<dbReference type="Gene3D" id="2.60.40.4070">
    <property type="match status" value="1"/>
</dbReference>
<keyword evidence="9" id="KW-0966">Cell projection</keyword>
<dbReference type="InterPro" id="IPR005648">
    <property type="entry name" value="FlgD"/>
</dbReference>
<dbReference type="EMBL" id="JPKR02000002">
    <property type="protein sequence ID" value="KGD73665.1"/>
    <property type="molecule type" value="Genomic_DNA"/>
</dbReference>
<evidence type="ECO:0000256" key="2">
    <source>
        <dbReference type="ARBA" id="ARBA00016013"/>
    </source>
</evidence>
<feature type="region of interest" description="Disordered" evidence="6">
    <location>
        <begin position="1"/>
        <end position="29"/>
    </location>
</feature>
<feature type="compositionally biased region" description="Polar residues" evidence="6">
    <location>
        <begin position="1"/>
        <end position="14"/>
    </location>
</feature>
<evidence type="ECO:0000256" key="6">
    <source>
        <dbReference type="SAM" id="MobiDB-lite"/>
    </source>
</evidence>
<dbReference type="GO" id="GO:0044781">
    <property type="term" value="P:bacterial-type flagellum organization"/>
    <property type="evidence" value="ECO:0007669"/>
    <property type="project" value="UniProtKB-UniRule"/>
</dbReference>
<reference evidence="9" key="1">
    <citation type="submission" date="2014-12" db="EMBL/GenBank/DDBJ databases">
        <title>The draft genome of the Tatumella morbirosei type strain, LMG23360T isolated from pineapple rot.</title>
        <authorList>
            <person name="Smits T.H."/>
            <person name="Palmer M."/>
            <person name="Venter S.N."/>
            <person name="Duffy B."/>
            <person name="Steenkamp E.T."/>
            <person name="Chan W.Y."/>
            <person name="Coutinho T.A."/>
            <person name="Coetzee M.P."/>
            <person name="De Maayer P."/>
        </authorList>
    </citation>
    <scope>NUCLEOTIDE SEQUENCE [LARGE SCALE GENOMIC DNA]</scope>
    <source>
        <strain evidence="9">LMG 23360</strain>
    </source>
</reference>
<dbReference type="STRING" id="642227.HA49_10470"/>
<dbReference type="Pfam" id="PF13860">
    <property type="entry name" value="FlgD_ig"/>
    <property type="match status" value="1"/>
</dbReference>
<protein>
    <recommendedName>
        <fullName evidence="2 5">Basal-body rod modification protein FlgD</fullName>
    </recommendedName>
</protein>
<gene>
    <name evidence="9" type="primary">flgD</name>
    <name evidence="9" type="ORF">HA49_10470</name>
</gene>
<dbReference type="OrthoDB" id="9785233at2"/>
<keyword evidence="9" id="KW-0969">Cilium</keyword>
<comment type="similarity">
    <text evidence="1 5">Belongs to the FlgD family.</text>
</comment>
<organism evidence="9 10">
    <name type="scientific">Tatumella morbirosei</name>
    <dbReference type="NCBI Taxonomy" id="642227"/>
    <lineage>
        <taxon>Bacteria</taxon>
        <taxon>Pseudomonadati</taxon>
        <taxon>Pseudomonadota</taxon>
        <taxon>Gammaproteobacteria</taxon>
        <taxon>Enterobacterales</taxon>
        <taxon>Erwiniaceae</taxon>
        <taxon>Tatumella</taxon>
    </lineage>
</organism>
<dbReference type="AlphaFoldDB" id="A0A095VG92"/>
<comment type="caution">
    <text evidence="9">The sequence shown here is derived from an EMBL/GenBank/DDBJ whole genome shotgun (WGS) entry which is preliminary data.</text>
</comment>
<proteinExistence type="inferred from homology"/>
<keyword evidence="3 5" id="KW-1005">Bacterial flagellum biogenesis</keyword>
<dbReference type="Gene3D" id="2.30.30.910">
    <property type="match status" value="1"/>
</dbReference>
<keyword evidence="9" id="KW-0282">Flagellum</keyword>
<name>A0A095VG92_9GAMM</name>
<evidence type="ECO:0000256" key="3">
    <source>
        <dbReference type="ARBA" id="ARBA00022795"/>
    </source>
</evidence>
<dbReference type="Proteomes" id="UP000029577">
    <property type="component" value="Unassembled WGS sequence"/>
</dbReference>
<evidence type="ECO:0000259" key="7">
    <source>
        <dbReference type="Pfam" id="PF13860"/>
    </source>
</evidence>
<evidence type="ECO:0000313" key="9">
    <source>
        <dbReference type="EMBL" id="KGD73665.1"/>
    </source>
</evidence>
<accession>A0A095VG92</accession>
<dbReference type="InterPro" id="IPR025963">
    <property type="entry name" value="FLgD_Tudor"/>
</dbReference>
<sequence length="235" mass="24093">MSISATVERASNQPVIRDSTASNSNGNSAADLQNQFMTLLVAQLKNQDPTNPMDNSALTSQLAQINTLSGIEQLNTTLNSVSGQISAGQSMENTLLIGHGVMVPGNTLLSGKDSSSDDGAMTTTPFGVETPVSISSAVATITDSDGNVVAKLDLGSMDAGVHTFQWDGTGEDGSPAPEGKYTVTISASADDTPVDVTSLSYAQVYGVTPGVNGNPGVLNLGAFGNATLDQIRQIL</sequence>
<evidence type="ECO:0000313" key="10">
    <source>
        <dbReference type="Proteomes" id="UP000029577"/>
    </source>
</evidence>
<evidence type="ECO:0000259" key="8">
    <source>
        <dbReference type="Pfam" id="PF13861"/>
    </source>
</evidence>
<keyword evidence="10" id="KW-1185">Reference proteome</keyword>
<evidence type="ECO:0000256" key="5">
    <source>
        <dbReference type="RuleBase" id="RU362076"/>
    </source>
</evidence>
<feature type="domain" description="FlgD/Vpr Ig-like" evidence="7">
    <location>
        <begin position="123"/>
        <end position="190"/>
    </location>
</feature>
<dbReference type="Pfam" id="PF13861">
    <property type="entry name" value="FLgD_tudor"/>
    <property type="match status" value="1"/>
</dbReference>
<dbReference type="RefSeq" id="WP_038020045.1">
    <property type="nucleotide sequence ID" value="NZ_JPKR02000002.1"/>
</dbReference>
<dbReference type="Pfam" id="PF03963">
    <property type="entry name" value="FlgD"/>
    <property type="match status" value="1"/>
</dbReference>
<dbReference type="InterPro" id="IPR025965">
    <property type="entry name" value="FlgD/Vpr_Ig-like"/>
</dbReference>
<dbReference type="eggNOG" id="COG1843">
    <property type="taxonomic scope" value="Bacteria"/>
</dbReference>
<comment type="function">
    <text evidence="4 5">Required for flagellar hook formation. May act as a scaffolding protein.</text>
</comment>
<feature type="domain" description="FlgD Tudor-like" evidence="8">
    <location>
        <begin position="89"/>
        <end position="232"/>
    </location>
</feature>
<evidence type="ECO:0000256" key="1">
    <source>
        <dbReference type="ARBA" id="ARBA00010577"/>
    </source>
</evidence>